<dbReference type="Proteomes" id="UP000499080">
    <property type="component" value="Unassembled WGS sequence"/>
</dbReference>
<sequence>MELLILTGESLCTCICMVRNEVFPNDQKFTQLYHRLWKTLHSFIALFFFEKSAMNGRRTTHTLEVEDMVLHHAEDNCVAMHEQSLLAAIFPKIPSAESSTRTNYT</sequence>
<gene>
    <name evidence="1" type="ORF">AVEN_235254_1</name>
</gene>
<evidence type="ECO:0000313" key="1">
    <source>
        <dbReference type="EMBL" id="GBL74253.1"/>
    </source>
</evidence>
<protein>
    <submittedName>
        <fullName evidence="1">Uncharacterized protein</fullName>
    </submittedName>
</protein>
<dbReference type="EMBL" id="BGPR01000005">
    <property type="protein sequence ID" value="GBL74253.1"/>
    <property type="molecule type" value="Genomic_DNA"/>
</dbReference>
<organism evidence="1 2">
    <name type="scientific">Araneus ventricosus</name>
    <name type="common">Orbweaver spider</name>
    <name type="synonym">Epeira ventricosa</name>
    <dbReference type="NCBI Taxonomy" id="182803"/>
    <lineage>
        <taxon>Eukaryota</taxon>
        <taxon>Metazoa</taxon>
        <taxon>Ecdysozoa</taxon>
        <taxon>Arthropoda</taxon>
        <taxon>Chelicerata</taxon>
        <taxon>Arachnida</taxon>
        <taxon>Araneae</taxon>
        <taxon>Araneomorphae</taxon>
        <taxon>Entelegynae</taxon>
        <taxon>Araneoidea</taxon>
        <taxon>Araneidae</taxon>
        <taxon>Araneus</taxon>
    </lineage>
</organism>
<name>A0A4Y2A3G5_ARAVE</name>
<comment type="caution">
    <text evidence="1">The sequence shown here is derived from an EMBL/GenBank/DDBJ whole genome shotgun (WGS) entry which is preliminary data.</text>
</comment>
<dbReference type="AlphaFoldDB" id="A0A4Y2A3G5"/>
<evidence type="ECO:0000313" key="2">
    <source>
        <dbReference type="Proteomes" id="UP000499080"/>
    </source>
</evidence>
<reference evidence="1 2" key="1">
    <citation type="journal article" date="2019" name="Sci. Rep.">
        <title>Orb-weaving spider Araneus ventricosus genome elucidates the spidroin gene catalogue.</title>
        <authorList>
            <person name="Kono N."/>
            <person name="Nakamura H."/>
            <person name="Ohtoshi R."/>
            <person name="Moran D.A.P."/>
            <person name="Shinohara A."/>
            <person name="Yoshida Y."/>
            <person name="Fujiwara M."/>
            <person name="Mori M."/>
            <person name="Tomita M."/>
            <person name="Arakawa K."/>
        </authorList>
    </citation>
    <scope>NUCLEOTIDE SEQUENCE [LARGE SCALE GENOMIC DNA]</scope>
</reference>
<keyword evidence="2" id="KW-1185">Reference proteome</keyword>
<accession>A0A4Y2A3G5</accession>
<proteinExistence type="predicted"/>